<sequence>MTLNKEQERLAKAYSNKQDHEDWLEWGPYLSERQWGTVREDYSSDGNAWDYFPHDQARSRAYRWGEDGLAGISDPKQKLCFALNLWNGNDPILKERLFGLTNSEGNHGEDVKEYYFYQDNTPTHSYMKWLYKYPQKAFPYQDLIDENARRKQFPESMEYELIDTGIFEEDRYFDVQVEYAKSSPTDVLVKIKVTNHGPDKAPIHLLPTLWFRNTWSWFFDVKTPVIEGATKGNIGVLKASSDADGSTDEMALYCENPDKLFFVDNETNNQKLFNSENKTPYPKDGINDHLIHGTESVNPELKGSKSSAYYYFELESGATQEINLRFTADMDNQAPFGDAFEKVFTDRIAEADTFYENISPATLSDEQKMIQRQAYAGMLWSKQYYLYVVSDWLKGDPVGPTPPESRNRNKEWSHFYADNILTMPDKWEYPWFAAWDLCFQTVVFSRVDIEFAKKQLLFLSHEWYMSPKGAIPAYEWSFSDINPPLHAWAALKIYEIDKELNGDKADTQFLADIFRHCLMNFTWWVNQVDKDNNNLFEGGFLGLDNISIINRSDLSNLESRLGVGVNMNQSDGTSWVGMFCLKMMDIANVLSVENHSEYAHLVSKFFQHFVFVADAMNMNRTECNINLWDDEDEFYYDFLTVYEQPTKYHSVKLRSLVGVIALFPVATIDFTKLEEHSAKSLQERLDWFLDKHPELLDLVKTTSDTDKNKMLLSFVNPERLVKILLRVFDELEFLSPHGIRGISKVYEDNPYTLDLQRNNVTLQEQYAPAESLNHAFGGNSNWRGPVWFPINFLLIETLLKYNEFLGEDFQVEYPSKSGNMMHLGDIAKDLSKRLIGIFEKDQNGNRPVFGGNQTFQKDERWNNNILFYEYFHGDIGAGIGASHQTGWTGLVAELLQTLK</sequence>
<proteinExistence type="predicted"/>
<dbReference type="EMBL" id="JABANE010000006">
    <property type="protein sequence ID" value="NME66982.1"/>
    <property type="molecule type" value="Genomic_DNA"/>
</dbReference>
<dbReference type="Gene3D" id="1.50.10.10">
    <property type="match status" value="1"/>
</dbReference>
<accession>A0A7X9P0Y5</accession>
<organism evidence="2 3">
    <name type="scientific">Flammeovirga aprica JL-4</name>
    <dbReference type="NCBI Taxonomy" id="694437"/>
    <lineage>
        <taxon>Bacteria</taxon>
        <taxon>Pseudomonadati</taxon>
        <taxon>Bacteroidota</taxon>
        <taxon>Cytophagia</taxon>
        <taxon>Cytophagales</taxon>
        <taxon>Flammeovirgaceae</taxon>
        <taxon>Flammeovirga</taxon>
    </lineage>
</organism>
<dbReference type="RefSeq" id="WP_169654976.1">
    <property type="nucleotide sequence ID" value="NZ_JABANE010000006.1"/>
</dbReference>
<protein>
    <submittedName>
        <fullName evidence="2">Glucosidase</fullName>
    </submittedName>
</protein>
<dbReference type="Pfam" id="PF22422">
    <property type="entry name" value="MGH1-like_GH"/>
    <property type="match status" value="1"/>
</dbReference>
<evidence type="ECO:0000259" key="1">
    <source>
        <dbReference type="Pfam" id="PF22422"/>
    </source>
</evidence>
<dbReference type="InterPro" id="IPR054491">
    <property type="entry name" value="MGH1-like_GH"/>
</dbReference>
<keyword evidence="3" id="KW-1185">Reference proteome</keyword>
<dbReference type="GO" id="GO:0009311">
    <property type="term" value="P:oligosaccharide metabolic process"/>
    <property type="evidence" value="ECO:0007669"/>
    <property type="project" value="InterPro"/>
</dbReference>
<name>A0A7X9P0Y5_9BACT</name>
<evidence type="ECO:0000313" key="2">
    <source>
        <dbReference type="EMBL" id="NME66982.1"/>
    </source>
</evidence>
<dbReference type="PANTHER" id="PTHR10412">
    <property type="entry name" value="MANNOSYL-OLIGOSACCHARIDE GLUCOSIDASE"/>
    <property type="match status" value="1"/>
</dbReference>
<dbReference type="AlphaFoldDB" id="A0A7X9P0Y5"/>
<reference evidence="2 3" key="1">
    <citation type="submission" date="2020-04" db="EMBL/GenBank/DDBJ databases">
        <title>Flammeovirga sp. SR4, a novel species isolated from seawater.</title>
        <authorList>
            <person name="Wang X."/>
        </authorList>
    </citation>
    <scope>NUCLEOTIDE SEQUENCE [LARGE SCALE GENOMIC DNA]</scope>
    <source>
        <strain evidence="2 3">ATCC 23126</strain>
    </source>
</reference>
<feature type="domain" description="Mannosylglycerate hydrolase MGH1-like glycoside hydrolase" evidence="1">
    <location>
        <begin position="429"/>
        <end position="536"/>
    </location>
</feature>
<dbReference type="Proteomes" id="UP000576082">
    <property type="component" value="Unassembled WGS sequence"/>
</dbReference>
<comment type="caution">
    <text evidence="2">The sequence shown here is derived from an EMBL/GenBank/DDBJ whole genome shotgun (WGS) entry which is preliminary data.</text>
</comment>
<dbReference type="PANTHER" id="PTHR10412:SF10">
    <property type="entry name" value="GLYCOSYL HYDROLASE FAMILY 63 C-TERMINAL DOMAIN-CONTAINING PROTEIN"/>
    <property type="match status" value="1"/>
</dbReference>
<dbReference type="InterPro" id="IPR004888">
    <property type="entry name" value="Glycoside_hydrolase_63"/>
</dbReference>
<evidence type="ECO:0000313" key="3">
    <source>
        <dbReference type="Proteomes" id="UP000576082"/>
    </source>
</evidence>
<dbReference type="InterPro" id="IPR008928">
    <property type="entry name" value="6-hairpin_glycosidase_sf"/>
</dbReference>
<dbReference type="SUPFAM" id="SSF48208">
    <property type="entry name" value="Six-hairpin glycosidases"/>
    <property type="match status" value="1"/>
</dbReference>
<dbReference type="InterPro" id="IPR012341">
    <property type="entry name" value="6hp_glycosidase-like_sf"/>
</dbReference>
<gene>
    <name evidence="2" type="ORF">HHU12_03295</name>
</gene>
<dbReference type="GO" id="GO:0004573">
    <property type="term" value="F:Glc3Man9GlcNAc2 oligosaccharide glucosidase activity"/>
    <property type="evidence" value="ECO:0007669"/>
    <property type="project" value="InterPro"/>
</dbReference>